<gene>
    <name evidence="6" type="ORF">ACFOGP_05605</name>
</gene>
<dbReference type="InterPro" id="IPR005119">
    <property type="entry name" value="LysR_subst-bd"/>
</dbReference>
<accession>A0ABV7GKR0</accession>
<feature type="domain" description="HTH lysR-type" evidence="5">
    <location>
        <begin position="1"/>
        <end position="58"/>
    </location>
</feature>
<dbReference type="Gene3D" id="1.10.10.10">
    <property type="entry name" value="Winged helix-like DNA-binding domain superfamily/Winged helix DNA-binding domain"/>
    <property type="match status" value="1"/>
</dbReference>
<protein>
    <submittedName>
        <fullName evidence="6">LysR family transcriptional regulator</fullName>
    </submittedName>
</protein>
<comment type="similarity">
    <text evidence="1">Belongs to the LysR transcriptional regulatory family.</text>
</comment>
<organism evidence="6 7">
    <name type="scientific">Psychromarinibacter halotolerans</name>
    <dbReference type="NCBI Taxonomy" id="1775175"/>
    <lineage>
        <taxon>Bacteria</taxon>
        <taxon>Pseudomonadati</taxon>
        <taxon>Pseudomonadota</taxon>
        <taxon>Alphaproteobacteria</taxon>
        <taxon>Rhodobacterales</taxon>
        <taxon>Paracoccaceae</taxon>
        <taxon>Psychromarinibacter</taxon>
    </lineage>
</organism>
<dbReference type="PANTHER" id="PTHR30346">
    <property type="entry name" value="TRANSCRIPTIONAL DUAL REGULATOR HCAR-RELATED"/>
    <property type="match status" value="1"/>
</dbReference>
<evidence type="ECO:0000313" key="6">
    <source>
        <dbReference type="EMBL" id="MFC3142173.1"/>
    </source>
</evidence>
<dbReference type="Proteomes" id="UP001595632">
    <property type="component" value="Unassembled WGS sequence"/>
</dbReference>
<keyword evidence="3" id="KW-0238">DNA-binding</keyword>
<evidence type="ECO:0000256" key="4">
    <source>
        <dbReference type="ARBA" id="ARBA00023163"/>
    </source>
</evidence>
<dbReference type="Gene3D" id="3.40.190.290">
    <property type="match status" value="1"/>
</dbReference>
<keyword evidence="4" id="KW-0804">Transcription</keyword>
<evidence type="ECO:0000256" key="2">
    <source>
        <dbReference type="ARBA" id="ARBA00023015"/>
    </source>
</evidence>
<evidence type="ECO:0000313" key="7">
    <source>
        <dbReference type="Proteomes" id="UP001595632"/>
    </source>
</evidence>
<dbReference type="RefSeq" id="WP_275631591.1">
    <property type="nucleotide sequence ID" value="NZ_JARGYD010000002.1"/>
</dbReference>
<sequence>MNLRGLRLFRYVVATGSLSEAADRLNLSPSAASRLLTQLEGQLSLTLFSRSRRNLELTDEGALFYQQISNTLDGIDEIPLIARDIRTRTRNWLSVVTAAPLANGLVVPTIARLRREGVDLQCTVHVESRFEIESKVAARGYNMGLISLPVENEIIPIDIMPVLRSRLCVLMPAGHSLERAKEVALGDLAAGPLVSLAAGQRWRDRLEDVMGTAGLRPEIAFETGSTIVTVEMVRQGLGLTLIDPMVMTPATMQGMALRPLEGDHWITYASVHAKGPRAELAEVFLDGIMAHVEDRRATEPGLADSVYLI</sequence>
<dbReference type="PROSITE" id="PS50931">
    <property type="entry name" value="HTH_LYSR"/>
    <property type="match status" value="1"/>
</dbReference>
<dbReference type="InterPro" id="IPR036390">
    <property type="entry name" value="WH_DNA-bd_sf"/>
</dbReference>
<reference evidence="7" key="1">
    <citation type="journal article" date="2019" name="Int. J. Syst. Evol. Microbiol.">
        <title>The Global Catalogue of Microorganisms (GCM) 10K type strain sequencing project: providing services to taxonomists for standard genome sequencing and annotation.</title>
        <authorList>
            <consortium name="The Broad Institute Genomics Platform"/>
            <consortium name="The Broad Institute Genome Sequencing Center for Infectious Disease"/>
            <person name="Wu L."/>
            <person name="Ma J."/>
        </authorList>
    </citation>
    <scope>NUCLEOTIDE SEQUENCE [LARGE SCALE GENOMIC DNA]</scope>
    <source>
        <strain evidence="7">KCTC 52366</strain>
    </source>
</reference>
<dbReference type="EMBL" id="JBHRTB010000010">
    <property type="protein sequence ID" value="MFC3142173.1"/>
    <property type="molecule type" value="Genomic_DNA"/>
</dbReference>
<comment type="caution">
    <text evidence="6">The sequence shown here is derived from an EMBL/GenBank/DDBJ whole genome shotgun (WGS) entry which is preliminary data.</text>
</comment>
<dbReference type="InterPro" id="IPR036388">
    <property type="entry name" value="WH-like_DNA-bd_sf"/>
</dbReference>
<name>A0ABV7GKR0_9RHOB</name>
<dbReference type="Pfam" id="PF03466">
    <property type="entry name" value="LysR_substrate"/>
    <property type="match status" value="1"/>
</dbReference>
<keyword evidence="2" id="KW-0805">Transcription regulation</keyword>
<dbReference type="Pfam" id="PF00126">
    <property type="entry name" value="HTH_1"/>
    <property type="match status" value="1"/>
</dbReference>
<dbReference type="InterPro" id="IPR000847">
    <property type="entry name" value="LysR_HTH_N"/>
</dbReference>
<proteinExistence type="inferred from homology"/>
<evidence type="ECO:0000256" key="3">
    <source>
        <dbReference type="ARBA" id="ARBA00023125"/>
    </source>
</evidence>
<evidence type="ECO:0000259" key="5">
    <source>
        <dbReference type="PROSITE" id="PS50931"/>
    </source>
</evidence>
<keyword evidence="7" id="KW-1185">Reference proteome</keyword>
<dbReference type="SUPFAM" id="SSF46785">
    <property type="entry name" value="Winged helix' DNA-binding domain"/>
    <property type="match status" value="1"/>
</dbReference>
<evidence type="ECO:0000256" key="1">
    <source>
        <dbReference type="ARBA" id="ARBA00009437"/>
    </source>
</evidence>
<dbReference type="SUPFAM" id="SSF53850">
    <property type="entry name" value="Periplasmic binding protein-like II"/>
    <property type="match status" value="1"/>
</dbReference>
<dbReference type="PANTHER" id="PTHR30346:SF28">
    <property type="entry name" value="HTH-TYPE TRANSCRIPTIONAL REGULATOR CYNR"/>
    <property type="match status" value="1"/>
</dbReference>